<organism evidence="4 5">
    <name type="scientific">Desulfonema ishimotonii</name>
    <dbReference type="NCBI Taxonomy" id="45657"/>
    <lineage>
        <taxon>Bacteria</taxon>
        <taxon>Pseudomonadati</taxon>
        <taxon>Thermodesulfobacteriota</taxon>
        <taxon>Desulfobacteria</taxon>
        <taxon>Desulfobacterales</taxon>
        <taxon>Desulfococcaceae</taxon>
        <taxon>Desulfonema</taxon>
    </lineage>
</organism>
<dbReference type="PANTHER" id="PTHR43584:SF8">
    <property type="entry name" value="N-ACETYLMURAMATE ALPHA-1-PHOSPHATE URIDYLYLTRANSFERASE"/>
    <property type="match status" value="1"/>
</dbReference>
<dbReference type="Proteomes" id="UP000288096">
    <property type="component" value="Unassembled WGS sequence"/>
</dbReference>
<dbReference type="PANTHER" id="PTHR43584">
    <property type="entry name" value="NUCLEOTIDYL TRANSFERASE"/>
    <property type="match status" value="1"/>
</dbReference>
<feature type="domain" description="MobA-like NTP transferase" evidence="3">
    <location>
        <begin position="10"/>
        <end position="137"/>
    </location>
</feature>
<keyword evidence="2" id="KW-0548">Nucleotidyltransferase</keyword>
<keyword evidence="5" id="KW-1185">Reference proteome</keyword>
<dbReference type="Gene3D" id="3.90.550.10">
    <property type="entry name" value="Spore Coat Polysaccharide Biosynthesis Protein SpsA, Chain A"/>
    <property type="match status" value="1"/>
</dbReference>
<dbReference type="Pfam" id="PF12804">
    <property type="entry name" value="NTP_transf_3"/>
    <property type="match status" value="1"/>
</dbReference>
<reference evidence="5" key="1">
    <citation type="submission" date="2017-11" db="EMBL/GenBank/DDBJ databases">
        <authorList>
            <person name="Watanabe M."/>
            <person name="Kojima H."/>
        </authorList>
    </citation>
    <scope>NUCLEOTIDE SEQUENCE [LARGE SCALE GENOMIC DNA]</scope>
    <source>
        <strain evidence="5">Tokyo 01</strain>
    </source>
</reference>
<name>A0A401FWN0_9BACT</name>
<keyword evidence="1 4" id="KW-0808">Transferase</keyword>
<reference evidence="5" key="2">
    <citation type="submission" date="2019-01" db="EMBL/GenBank/DDBJ databases">
        <title>Genome sequence of Desulfonema ishimotonii strain Tokyo 01.</title>
        <authorList>
            <person name="Fukui M."/>
        </authorList>
    </citation>
    <scope>NUCLEOTIDE SEQUENCE [LARGE SCALE GENOMIC DNA]</scope>
    <source>
        <strain evidence="5">Tokyo 01</strain>
    </source>
</reference>
<evidence type="ECO:0000256" key="1">
    <source>
        <dbReference type="ARBA" id="ARBA00022679"/>
    </source>
</evidence>
<gene>
    <name evidence="4" type="ORF">DENIS_2335</name>
</gene>
<protein>
    <submittedName>
        <fullName evidence="4">MobA-like NTP transferase domain containing prot ein</fullName>
    </submittedName>
</protein>
<evidence type="ECO:0000313" key="4">
    <source>
        <dbReference type="EMBL" id="GBC61375.1"/>
    </source>
</evidence>
<dbReference type="GO" id="GO:0016779">
    <property type="term" value="F:nucleotidyltransferase activity"/>
    <property type="evidence" value="ECO:0007669"/>
    <property type="project" value="UniProtKB-KW"/>
</dbReference>
<evidence type="ECO:0000256" key="2">
    <source>
        <dbReference type="ARBA" id="ARBA00022695"/>
    </source>
</evidence>
<dbReference type="InterPro" id="IPR029044">
    <property type="entry name" value="Nucleotide-diphossugar_trans"/>
</dbReference>
<evidence type="ECO:0000313" key="5">
    <source>
        <dbReference type="Proteomes" id="UP000288096"/>
    </source>
</evidence>
<dbReference type="SUPFAM" id="SSF53448">
    <property type="entry name" value="Nucleotide-diphospho-sugar transferases"/>
    <property type="match status" value="1"/>
</dbReference>
<dbReference type="OrthoDB" id="9775031at2"/>
<dbReference type="RefSeq" id="WP_124328676.1">
    <property type="nucleotide sequence ID" value="NZ_BEXT01000001.1"/>
</dbReference>
<dbReference type="EMBL" id="BEXT01000001">
    <property type="protein sequence ID" value="GBC61375.1"/>
    <property type="molecule type" value="Genomic_DNA"/>
</dbReference>
<sequence>MNTESRIASVIMAAGRGSRMKAYDGNKTLLPLIPGDSPFEGSQPILRHIIDTLPSAPPALIVNYKSGDVKAATQGLGLTYCHQPVLNGTGGAVLAAREFIEHQPCDRLVITMGDVPFVRPETYRNLIEKLDRHHLVVLGFEPKDKKQYGILEIAGDQVEKITEWKFWREYPAEKQAVQTVCNSGIYAARREELLRYLSVLESRPQTVLKERDGKMVEIEEYFITDIAEYMTADGLSVGYALTADEMETMGVDDPDALARAQAYYRSEIG</sequence>
<evidence type="ECO:0000259" key="3">
    <source>
        <dbReference type="Pfam" id="PF12804"/>
    </source>
</evidence>
<proteinExistence type="predicted"/>
<comment type="caution">
    <text evidence="4">The sequence shown here is derived from an EMBL/GenBank/DDBJ whole genome shotgun (WGS) entry which is preliminary data.</text>
</comment>
<dbReference type="InterPro" id="IPR025877">
    <property type="entry name" value="MobA-like_NTP_Trfase"/>
</dbReference>
<accession>A0A401FWN0</accession>
<dbReference type="InterPro" id="IPR050065">
    <property type="entry name" value="GlmU-like"/>
</dbReference>
<dbReference type="AlphaFoldDB" id="A0A401FWN0"/>